<dbReference type="Gene3D" id="3.40.630.30">
    <property type="match status" value="1"/>
</dbReference>
<reference evidence="2 3" key="1">
    <citation type="submission" date="2019-07" db="EMBL/GenBank/DDBJ databases">
        <title>Sphingomonas solaris sp. nov., isolated from a solar panel from Boston, Massachusetts.</title>
        <authorList>
            <person name="Tanner K."/>
            <person name="Pascual J."/>
            <person name="Mancuso C."/>
            <person name="Pereto J."/>
            <person name="Khalil A."/>
            <person name="Vilanova C."/>
        </authorList>
    </citation>
    <scope>NUCLEOTIDE SEQUENCE [LARGE SCALE GENOMIC DNA]</scope>
    <source>
        <strain evidence="2 3">R4DWN</strain>
    </source>
</reference>
<evidence type="ECO:0000313" key="3">
    <source>
        <dbReference type="Proteomes" id="UP000318681"/>
    </source>
</evidence>
<evidence type="ECO:0000313" key="2">
    <source>
        <dbReference type="EMBL" id="TVV71666.1"/>
    </source>
</evidence>
<dbReference type="Proteomes" id="UP000318681">
    <property type="component" value="Unassembled WGS sequence"/>
</dbReference>
<dbReference type="InterPro" id="IPR031165">
    <property type="entry name" value="GNAT_YJDJ"/>
</dbReference>
<dbReference type="PANTHER" id="PTHR31435:SF10">
    <property type="entry name" value="BSR4717 PROTEIN"/>
    <property type="match status" value="1"/>
</dbReference>
<name>A0A558QWX4_9SPHN</name>
<organism evidence="2 3">
    <name type="scientific">Alterirhizorhabdus solaris</name>
    <dbReference type="NCBI Taxonomy" id="2529389"/>
    <lineage>
        <taxon>Bacteria</taxon>
        <taxon>Pseudomonadati</taxon>
        <taxon>Pseudomonadota</taxon>
        <taxon>Alphaproteobacteria</taxon>
        <taxon>Sphingomonadales</taxon>
        <taxon>Rhizorhabdaceae</taxon>
        <taxon>Alterirhizorhabdus</taxon>
    </lineage>
</organism>
<comment type="caution">
    <text evidence="2">The sequence shown here is derived from an EMBL/GenBank/DDBJ whole genome shotgun (WGS) entry which is preliminary data.</text>
</comment>
<keyword evidence="3" id="KW-1185">Reference proteome</keyword>
<dbReference type="OrthoDB" id="9800945at2"/>
<evidence type="ECO:0000259" key="1">
    <source>
        <dbReference type="PROSITE" id="PS51729"/>
    </source>
</evidence>
<keyword evidence="2" id="KW-0808">Transferase</keyword>
<dbReference type="PANTHER" id="PTHR31435">
    <property type="entry name" value="PROTEIN NATD1"/>
    <property type="match status" value="1"/>
</dbReference>
<sequence>MNAVRDDPAAGRFVLDMDGTTAFAAYQRDGDRLIFTHTEVPEALSGQGIGGRLVQGALDLARAAGGRVVPQCSFVRHFIETHPEYAGMVDG</sequence>
<feature type="domain" description="N-acetyltransferase" evidence="1">
    <location>
        <begin position="5"/>
        <end position="90"/>
    </location>
</feature>
<gene>
    <name evidence="2" type="ORF">FOY91_16230</name>
</gene>
<dbReference type="PROSITE" id="PS51729">
    <property type="entry name" value="GNAT_YJDJ"/>
    <property type="match status" value="1"/>
</dbReference>
<dbReference type="GO" id="GO:0016740">
    <property type="term" value="F:transferase activity"/>
    <property type="evidence" value="ECO:0007669"/>
    <property type="project" value="UniProtKB-KW"/>
</dbReference>
<dbReference type="RefSeq" id="WP_145154258.1">
    <property type="nucleotide sequence ID" value="NZ_VNIM01000081.1"/>
</dbReference>
<dbReference type="Pfam" id="PF14542">
    <property type="entry name" value="Acetyltransf_CG"/>
    <property type="match status" value="1"/>
</dbReference>
<proteinExistence type="predicted"/>
<accession>A0A558QWX4</accession>
<dbReference type="InterPro" id="IPR016181">
    <property type="entry name" value="Acyl_CoA_acyltransferase"/>
</dbReference>
<dbReference type="EMBL" id="VNIM01000081">
    <property type="protein sequence ID" value="TVV71666.1"/>
    <property type="molecule type" value="Genomic_DNA"/>
</dbReference>
<dbReference type="SUPFAM" id="SSF55729">
    <property type="entry name" value="Acyl-CoA N-acyltransferases (Nat)"/>
    <property type="match status" value="1"/>
</dbReference>
<dbReference type="InterPro" id="IPR045057">
    <property type="entry name" value="Gcn5-rel_NAT"/>
</dbReference>
<protein>
    <submittedName>
        <fullName evidence="2">N-acetyltransferase</fullName>
    </submittedName>
</protein>
<dbReference type="AlphaFoldDB" id="A0A558QWX4"/>